<accession>A0A2U8I7C2</accession>
<dbReference type="Proteomes" id="UP000261875">
    <property type="component" value="Chromosome"/>
</dbReference>
<name>A0A2U8I7C2_9GAMM</name>
<gene>
    <name evidence="1" type="ORF">CCS41_11765</name>
</gene>
<reference evidence="1 2" key="1">
    <citation type="submission" date="2017-05" db="EMBL/GenBank/DDBJ databases">
        <title>Genome sequence of Candidatus Fukatsuia symbiotica and Candidatus Hamiltonella defensa from Acyrthosiphon pisum strain 5D.</title>
        <authorList>
            <person name="Patel V.A."/>
            <person name="Chevignon G."/>
            <person name="Russell J.A."/>
            <person name="Oliver K.M."/>
        </authorList>
    </citation>
    <scope>NUCLEOTIDE SEQUENCE [LARGE SCALE GENOMIC DNA]</scope>
    <source>
        <strain evidence="1 2">5D</strain>
    </source>
</reference>
<dbReference type="EMBL" id="CP021659">
    <property type="protein sequence ID" value="AWK14993.1"/>
    <property type="molecule type" value="Genomic_DNA"/>
</dbReference>
<organism evidence="1 2">
    <name type="scientific">Candidatus Fukatsuia symbiotica</name>
    <dbReference type="NCBI Taxonomy" id="1878942"/>
    <lineage>
        <taxon>Bacteria</taxon>
        <taxon>Pseudomonadati</taxon>
        <taxon>Pseudomonadota</taxon>
        <taxon>Gammaproteobacteria</taxon>
        <taxon>Enterobacterales</taxon>
        <taxon>Yersiniaceae</taxon>
        <taxon>Candidatus Fukatsuia</taxon>
    </lineage>
</organism>
<sequence>MVRGIASEPPDLPPDEYPSVNFQDLLRTKKWPVESDVPVDERVMASEIPLLEQNQVPKRQKTDESLLSLSTSTFVEKLPMYMHTGVDPETETQLSGYDESKKMDILIAWYQKFKKGGYVTYPRLFWILFADCSTRESNNTRKAHISDFKKLAKNLGCTTAEKTLSKYVTEYNKGKLRFKQQPQ</sequence>
<keyword evidence="2" id="KW-1185">Reference proteome</keyword>
<protein>
    <submittedName>
        <fullName evidence="1">Uncharacterized protein</fullName>
    </submittedName>
</protein>
<evidence type="ECO:0000313" key="1">
    <source>
        <dbReference type="EMBL" id="AWK14993.1"/>
    </source>
</evidence>
<dbReference type="KEGG" id="fsm:CCS41_11765"/>
<evidence type="ECO:0000313" key="2">
    <source>
        <dbReference type="Proteomes" id="UP000261875"/>
    </source>
</evidence>
<dbReference type="AlphaFoldDB" id="A0A2U8I7C2"/>
<proteinExistence type="predicted"/>